<evidence type="ECO:0000313" key="1">
    <source>
        <dbReference type="EMBL" id="CAA9303759.1"/>
    </source>
</evidence>
<name>A0A6J4KG40_9CYAN</name>
<dbReference type="AlphaFoldDB" id="A0A6J4KG40"/>
<reference evidence="1" key="1">
    <citation type="submission" date="2020-02" db="EMBL/GenBank/DDBJ databases">
        <authorList>
            <person name="Meier V. D."/>
        </authorList>
    </citation>
    <scope>NUCLEOTIDE SEQUENCE</scope>
    <source>
        <strain evidence="1">AVDCRST_MAG84</strain>
    </source>
</reference>
<dbReference type="EMBL" id="CADCTZ010000041">
    <property type="protein sequence ID" value="CAA9303759.1"/>
    <property type="molecule type" value="Genomic_DNA"/>
</dbReference>
<sequence length="89" mass="9661">MLSPGGFVEAENSPLARAVASARAGTKNQVLLPEDRDSSRELDIKILVSKCALSVFCSQGAALGFEFSLPQVWGCEKLSGTYPETRFFY</sequence>
<gene>
    <name evidence="1" type="ORF">AVDCRST_MAG84-286</name>
</gene>
<proteinExistence type="predicted"/>
<organism evidence="1">
    <name type="scientific">uncultured Microcoleus sp</name>
    <dbReference type="NCBI Taxonomy" id="259945"/>
    <lineage>
        <taxon>Bacteria</taxon>
        <taxon>Bacillati</taxon>
        <taxon>Cyanobacteriota</taxon>
        <taxon>Cyanophyceae</taxon>
        <taxon>Oscillatoriophycideae</taxon>
        <taxon>Oscillatoriales</taxon>
        <taxon>Microcoleaceae</taxon>
        <taxon>Microcoleus</taxon>
        <taxon>environmental samples</taxon>
    </lineage>
</organism>
<protein>
    <submittedName>
        <fullName evidence="1">Uncharacterized protein</fullName>
    </submittedName>
</protein>
<accession>A0A6J4KG40</accession>